<protein>
    <submittedName>
        <fullName evidence="1">Uncharacterized protein</fullName>
    </submittedName>
</protein>
<proteinExistence type="predicted"/>
<organism evidence="1">
    <name type="scientific">Rhizophora mucronata</name>
    <name type="common">Asiatic mangrove</name>
    <dbReference type="NCBI Taxonomy" id="61149"/>
    <lineage>
        <taxon>Eukaryota</taxon>
        <taxon>Viridiplantae</taxon>
        <taxon>Streptophyta</taxon>
        <taxon>Embryophyta</taxon>
        <taxon>Tracheophyta</taxon>
        <taxon>Spermatophyta</taxon>
        <taxon>Magnoliopsida</taxon>
        <taxon>eudicotyledons</taxon>
        <taxon>Gunneridae</taxon>
        <taxon>Pentapetalae</taxon>
        <taxon>rosids</taxon>
        <taxon>fabids</taxon>
        <taxon>Malpighiales</taxon>
        <taxon>Rhizophoraceae</taxon>
        <taxon>Rhizophora</taxon>
    </lineage>
</organism>
<reference evidence="1" key="1">
    <citation type="submission" date="2018-02" db="EMBL/GenBank/DDBJ databases">
        <title>Rhizophora mucronata_Transcriptome.</title>
        <authorList>
            <person name="Meera S.P."/>
            <person name="Sreeshan A."/>
            <person name="Augustine A."/>
        </authorList>
    </citation>
    <scope>NUCLEOTIDE SEQUENCE</scope>
    <source>
        <tissue evidence="1">Leaf</tissue>
    </source>
</reference>
<sequence length="25" mass="2811">MDQLAFQFDDLSSANNDSKLNCGYN</sequence>
<accession>A0A2P2N824</accession>
<dbReference type="AlphaFoldDB" id="A0A2P2N824"/>
<evidence type="ECO:0000313" key="1">
    <source>
        <dbReference type="EMBL" id="MBX38622.1"/>
    </source>
</evidence>
<name>A0A2P2N824_RHIMU</name>
<dbReference type="EMBL" id="GGEC01058138">
    <property type="protein sequence ID" value="MBX38622.1"/>
    <property type="molecule type" value="Transcribed_RNA"/>
</dbReference>